<sequence length="378" mass="42696">MQQRSMKPSLDVPYNWKYALTPDNEFRGDFFIPSKNVSLSATTVTDSFPSESSDRPFLMPAANLLDNSYSSKFCTSLHTTSDPHHHVKVRNNHLFLAHPCEPEYTLMLQTQTFPPQFQQLPTDHEDLAYHHQNQNKGPSPLELLEGVVAGNNFASAMTRNNVSATGTAQPVDPQLDSIHYGLIIRNNENLRPDEICDVTKGFISSNEERFDHNHSISGTEVPNKPRIRWTQELHECFTQVVTDLGGADSEGMHDSEVLRMQWELQKNLHDQLEFQRELQLRAEANAQQLQKLLEEQKRVGQAFVLASQSLSPTCSSATSPPPPTSPTTNIEFPRKGEILHDSLLLDNNDHSFLPSSQKRARLRTDQDPASQALKRVHS</sequence>
<dbReference type="Pfam" id="PF14379">
    <property type="entry name" value="Myb_CC_LHEQLE"/>
    <property type="match status" value="1"/>
</dbReference>
<dbReference type="Proteomes" id="UP001419268">
    <property type="component" value="Unassembled WGS sequence"/>
</dbReference>
<feature type="domain" description="MYB-CC type transcription factor LHEQLE-containing" evidence="2">
    <location>
        <begin position="255"/>
        <end position="298"/>
    </location>
</feature>
<dbReference type="InterPro" id="IPR046955">
    <property type="entry name" value="PHR1-like"/>
</dbReference>
<dbReference type="AlphaFoldDB" id="A0AAP0HXQ1"/>
<name>A0AAP0HXQ1_9MAGN</name>
<dbReference type="GO" id="GO:0003700">
    <property type="term" value="F:DNA-binding transcription factor activity"/>
    <property type="evidence" value="ECO:0007669"/>
    <property type="project" value="InterPro"/>
</dbReference>
<dbReference type="InterPro" id="IPR025756">
    <property type="entry name" value="Myb_CC_LHEQLE"/>
</dbReference>
<dbReference type="Gene3D" id="1.10.10.60">
    <property type="entry name" value="Homeodomain-like"/>
    <property type="match status" value="1"/>
</dbReference>
<protein>
    <recommendedName>
        <fullName evidence="2">MYB-CC type transcription factor LHEQLE-containing domain-containing protein</fullName>
    </recommendedName>
</protein>
<dbReference type="EMBL" id="JBBNAG010000010">
    <property type="protein sequence ID" value="KAK9101667.1"/>
    <property type="molecule type" value="Genomic_DNA"/>
</dbReference>
<proteinExistence type="predicted"/>
<keyword evidence="4" id="KW-1185">Reference proteome</keyword>
<evidence type="ECO:0000259" key="2">
    <source>
        <dbReference type="Pfam" id="PF14379"/>
    </source>
</evidence>
<dbReference type="PANTHER" id="PTHR31499:SF79">
    <property type="entry name" value="HTH MYB-TYPE DOMAIN-CONTAINING PROTEIN"/>
    <property type="match status" value="1"/>
</dbReference>
<gene>
    <name evidence="3" type="ORF">Scep_025097</name>
</gene>
<reference evidence="3 4" key="1">
    <citation type="submission" date="2024-01" db="EMBL/GenBank/DDBJ databases">
        <title>Genome assemblies of Stephania.</title>
        <authorList>
            <person name="Yang L."/>
        </authorList>
    </citation>
    <scope>NUCLEOTIDE SEQUENCE [LARGE SCALE GENOMIC DNA]</scope>
    <source>
        <strain evidence="3">JXDWG</strain>
        <tissue evidence="3">Leaf</tissue>
    </source>
</reference>
<evidence type="ECO:0000256" key="1">
    <source>
        <dbReference type="SAM" id="MobiDB-lite"/>
    </source>
</evidence>
<feature type="region of interest" description="Disordered" evidence="1">
    <location>
        <begin position="349"/>
        <end position="378"/>
    </location>
</feature>
<accession>A0AAP0HXQ1</accession>
<organism evidence="3 4">
    <name type="scientific">Stephania cephalantha</name>
    <dbReference type="NCBI Taxonomy" id="152367"/>
    <lineage>
        <taxon>Eukaryota</taxon>
        <taxon>Viridiplantae</taxon>
        <taxon>Streptophyta</taxon>
        <taxon>Embryophyta</taxon>
        <taxon>Tracheophyta</taxon>
        <taxon>Spermatophyta</taxon>
        <taxon>Magnoliopsida</taxon>
        <taxon>Ranunculales</taxon>
        <taxon>Menispermaceae</taxon>
        <taxon>Menispermoideae</taxon>
        <taxon>Cissampelideae</taxon>
        <taxon>Stephania</taxon>
    </lineage>
</organism>
<evidence type="ECO:0000313" key="3">
    <source>
        <dbReference type="EMBL" id="KAK9101667.1"/>
    </source>
</evidence>
<dbReference type="PANTHER" id="PTHR31499">
    <property type="entry name" value="MYB FAMILY TRANSCRIPTION FACTOR PHL11"/>
    <property type="match status" value="1"/>
</dbReference>
<feature type="region of interest" description="Disordered" evidence="1">
    <location>
        <begin position="311"/>
        <end position="331"/>
    </location>
</feature>
<evidence type="ECO:0000313" key="4">
    <source>
        <dbReference type="Proteomes" id="UP001419268"/>
    </source>
</evidence>
<comment type="caution">
    <text evidence="3">The sequence shown here is derived from an EMBL/GenBank/DDBJ whole genome shotgun (WGS) entry which is preliminary data.</text>
</comment>